<evidence type="ECO:0000256" key="5">
    <source>
        <dbReference type="SAM" id="Phobius"/>
    </source>
</evidence>
<feature type="transmembrane region" description="Helical" evidence="5">
    <location>
        <begin position="39"/>
        <end position="58"/>
    </location>
</feature>
<evidence type="ECO:0000256" key="3">
    <source>
        <dbReference type="ARBA" id="ARBA00022801"/>
    </source>
</evidence>
<feature type="domain" description="Peptidase S49" evidence="6">
    <location>
        <begin position="139"/>
        <end position="280"/>
    </location>
</feature>
<evidence type="ECO:0000256" key="2">
    <source>
        <dbReference type="ARBA" id="ARBA00022670"/>
    </source>
</evidence>
<protein>
    <submittedName>
        <fullName evidence="7">Signal peptide peptidase SppA, 36K type</fullName>
    </submittedName>
</protein>
<dbReference type="NCBIfam" id="TIGR00706">
    <property type="entry name" value="SppA_dom"/>
    <property type="match status" value="1"/>
</dbReference>
<keyword evidence="5" id="KW-1133">Transmembrane helix</keyword>
<dbReference type="AlphaFoldDB" id="G3J0H5"/>
<dbReference type="EMBL" id="JH109153">
    <property type="protein sequence ID" value="EGW20697.1"/>
    <property type="molecule type" value="Genomic_DNA"/>
</dbReference>
<dbReference type="Pfam" id="PF01343">
    <property type="entry name" value="Peptidase_S49"/>
    <property type="match status" value="1"/>
</dbReference>
<sequence>MDNQNKPEVTRESGWEREVIEKLALAAITEQTRARRWGVFFKSLMFVYLIAVFGVAMYPKLKQDIGVDSKDHTAVIDVVGMIAEGKEANADSIIESLRNAVKDKHTKGIILHANSPGGSPVQSSYVYEEIRKIKKEHPELPIYAVVSDICASGCYFIVSASDKIFVNPSSLVGSIGVLMDGFGFVDGMQKLGVERRLFTAGAHKAMLDPFSPSKEDETQYIQSLLNQVHQQFIGAVKAGRGDRLKENPDMFSGLVWTGEEGVKLGIVDGVGNQDYVAKELIGAETQVDFSRQEHLLDKIAGKLGASFGQVIGSLVQGASLR</sequence>
<organism evidence="7 8">
    <name type="scientific">Methylobacter tundripaludum (strain ATCC BAA-1195 / DSM 17260 / SV96)</name>
    <dbReference type="NCBI Taxonomy" id="697282"/>
    <lineage>
        <taxon>Bacteria</taxon>
        <taxon>Pseudomonadati</taxon>
        <taxon>Pseudomonadota</taxon>
        <taxon>Gammaproteobacteria</taxon>
        <taxon>Methylococcales</taxon>
        <taxon>Methylococcaceae</taxon>
        <taxon>Methylobacter</taxon>
    </lineage>
</organism>
<dbReference type="Gene3D" id="6.20.330.10">
    <property type="match status" value="1"/>
</dbReference>
<dbReference type="PANTHER" id="PTHR42987">
    <property type="entry name" value="PEPTIDASE S49"/>
    <property type="match status" value="1"/>
</dbReference>
<reference evidence="7 8" key="1">
    <citation type="submission" date="2011-06" db="EMBL/GenBank/DDBJ databases">
        <title>Genomic sequence of Methylobacter tundripaludum SV96.</title>
        <authorList>
            <consortium name="US DOE Joint Genome Institute"/>
            <person name="Lucas S."/>
            <person name="Han J."/>
            <person name="Lapidus A."/>
            <person name="Cheng J.-F."/>
            <person name="Goodwin L."/>
            <person name="Pitluck S."/>
            <person name="Held B."/>
            <person name="Detter J.C."/>
            <person name="Han C."/>
            <person name="Tapia R."/>
            <person name="Land M."/>
            <person name="Hauser L."/>
            <person name="Kyrpides N."/>
            <person name="Ivanova N."/>
            <person name="Ovchinnikova G."/>
            <person name="Pagani I."/>
            <person name="Klotz M.G."/>
            <person name="Dispirito A.A."/>
            <person name="Murrell J.C."/>
            <person name="Dunfield P."/>
            <person name="Kalyuzhnaya M.G."/>
            <person name="Svenning M."/>
            <person name="Trotsenko Y.A."/>
            <person name="Stein L.Y."/>
            <person name="Woyke T."/>
        </authorList>
    </citation>
    <scope>NUCLEOTIDE SEQUENCE [LARGE SCALE GENOMIC DNA]</scope>
    <source>
        <strain evidence="8">ATCC BAA-1195 / DSM 17260 / SV96</strain>
    </source>
</reference>
<evidence type="ECO:0000256" key="4">
    <source>
        <dbReference type="ARBA" id="ARBA00022825"/>
    </source>
</evidence>
<keyword evidence="4" id="KW-0720">Serine protease</keyword>
<dbReference type="STRING" id="697282.Mettu_3846"/>
<proteinExistence type="inferred from homology"/>
<dbReference type="PANTHER" id="PTHR42987:SF8">
    <property type="entry name" value="PROTEINASE"/>
    <property type="match status" value="1"/>
</dbReference>
<evidence type="ECO:0000313" key="8">
    <source>
        <dbReference type="Proteomes" id="UP000004664"/>
    </source>
</evidence>
<keyword evidence="2" id="KW-0645">Protease</keyword>
<dbReference type="RefSeq" id="WP_006893064.1">
    <property type="nucleotide sequence ID" value="NZ_JH109153.1"/>
</dbReference>
<dbReference type="InterPro" id="IPR002142">
    <property type="entry name" value="Peptidase_S49"/>
</dbReference>
<dbReference type="CDD" id="cd07023">
    <property type="entry name" value="S49_Sppa_N_C"/>
    <property type="match status" value="1"/>
</dbReference>
<dbReference type="SUPFAM" id="SSF52096">
    <property type="entry name" value="ClpP/crotonase"/>
    <property type="match status" value="1"/>
</dbReference>
<dbReference type="InterPro" id="IPR004635">
    <property type="entry name" value="Pept_S49_SppA"/>
</dbReference>
<dbReference type="Proteomes" id="UP000004664">
    <property type="component" value="Unassembled WGS sequence"/>
</dbReference>
<gene>
    <name evidence="7" type="ORF">Mettu_3846</name>
</gene>
<dbReference type="InterPro" id="IPR047272">
    <property type="entry name" value="S49_SppA_C"/>
</dbReference>
<keyword evidence="5" id="KW-0812">Transmembrane</keyword>
<keyword evidence="5" id="KW-0472">Membrane</keyword>
<dbReference type="GO" id="GO:0008236">
    <property type="term" value="F:serine-type peptidase activity"/>
    <property type="evidence" value="ECO:0007669"/>
    <property type="project" value="UniProtKB-KW"/>
</dbReference>
<dbReference type="OrthoDB" id="9764363at2"/>
<accession>G3J0H5</accession>
<dbReference type="InterPro" id="IPR029045">
    <property type="entry name" value="ClpP/crotonase-like_dom_sf"/>
</dbReference>
<dbReference type="GO" id="GO:0006508">
    <property type="term" value="P:proteolysis"/>
    <property type="evidence" value="ECO:0007669"/>
    <property type="project" value="UniProtKB-KW"/>
</dbReference>
<dbReference type="eggNOG" id="COG0616">
    <property type="taxonomic scope" value="Bacteria"/>
</dbReference>
<comment type="similarity">
    <text evidence="1">Belongs to the peptidase S49 family.</text>
</comment>
<evidence type="ECO:0000256" key="1">
    <source>
        <dbReference type="ARBA" id="ARBA00008683"/>
    </source>
</evidence>
<dbReference type="Gene3D" id="3.90.226.10">
    <property type="entry name" value="2-enoyl-CoA Hydratase, Chain A, domain 1"/>
    <property type="match status" value="1"/>
</dbReference>
<dbReference type="HOGENOM" id="CLU_046540_1_1_6"/>
<evidence type="ECO:0000259" key="6">
    <source>
        <dbReference type="Pfam" id="PF01343"/>
    </source>
</evidence>
<keyword evidence="8" id="KW-1185">Reference proteome</keyword>
<keyword evidence="3" id="KW-0378">Hydrolase</keyword>
<name>G3J0H5_METTV</name>
<evidence type="ECO:0000313" key="7">
    <source>
        <dbReference type="EMBL" id="EGW20697.1"/>
    </source>
</evidence>